<evidence type="ECO:0000313" key="5">
    <source>
        <dbReference type="Proteomes" id="UP000321196"/>
    </source>
</evidence>
<keyword evidence="2 4" id="KW-0067">ATP-binding</keyword>
<protein>
    <submittedName>
        <fullName evidence="4">ABC transporter ATP-binding protein</fullName>
    </submittedName>
</protein>
<sequence length="246" mass="26213">MTTNPAVTVRDLHVKRGNTSVFRGFDLDIAPGKLVGLLGPSGCGKTTLMRCIVGAQRIASGQVTVLGQPGGTTGLRKRVSYATQSAAVYDDLTVRQNLDYFGRVLGGTRADTDRALAAVGLCDQSRQRVATLSGGQRGRVSLAVAMLADPELLVLDEPTVGLDPLLRESIWTVLRALADEGKTLIVSSHVMDEAMRCDEVILLRDGRLVGQMAPSELLESTGTTDADAAFLALIKRHAGETRRRAS</sequence>
<reference evidence="4 5" key="1">
    <citation type="submission" date="2019-08" db="EMBL/GenBank/DDBJ databases">
        <authorList>
            <person name="Dong K."/>
        </authorList>
    </citation>
    <scope>NUCLEOTIDE SEQUENCE [LARGE SCALE GENOMIC DNA]</scope>
    <source>
        <strain evidence="4 5">M4-8</strain>
    </source>
</reference>
<accession>A0A5C8HLP0</accession>
<dbReference type="GO" id="GO:0005524">
    <property type="term" value="F:ATP binding"/>
    <property type="evidence" value="ECO:0007669"/>
    <property type="project" value="UniProtKB-KW"/>
</dbReference>
<evidence type="ECO:0000256" key="2">
    <source>
        <dbReference type="ARBA" id="ARBA00022840"/>
    </source>
</evidence>
<dbReference type="InterPro" id="IPR027417">
    <property type="entry name" value="P-loop_NTPase"/>
</dbReference>
<feature type="domain" description="ABC transporter" evidence="3">
    <location>
        <begin position="7"/>
        <end position="230"/>
    </location>
</feature>
<gene>
    <name evidence="4" type="ORF">FVP60_10455</name>
</gene>
<dbReference type="InterPro" id="IPR003593">
    <property type="entry name" value="AAA+_ATPase"/>
</dbReference>
<name>A0A5C8HLP0_9MICO</name>
<dbReference type="CDD" id="cd03230">
    <property type="entry name" value="ABC_DR_subfamily_A"/>
    <property type="match status" value="1"/>
</dbReference>
<dbReference type="SMART" id="SM00382">
    <property type="entry name" value="AAA"/>
    <property type="match status" value="1"/>
</dbReference>
<dbReference type="RefSeq" id="WP_147826221.1">
    <property type="nucleotide sequence ID" value="NZ_BAAARG010000003.1"/>
</dbReference>
<keyword evidence="5" id="KW-1185">Reference proteome</keyword>
<proteinExistence type="predicted"/>
<evidence type="ECO:0000313" key="4">
    <source>
        <dbReference type="EMBL" id="TXK04165.1"/>
    </source>
</evidence>
<dbReference type="SUPFAM" id="SSF52540">
    <property type="entry name" value="P-loop containing nucleoside triphosphate hydrolases"/>
    <property type="match status" value="1"/>
</dbReference>
<dbReference type="AlphaFoldDB" id="A0A5C8HLP0"/>
<dbReference type="OrthoDB" id="9804819at2"/>
<organism evidence="4 5">
    <name type="scientific">Microbacterium mitrae</name>
    <dbReference type="NCBI Taxonomy" id="664640"/>
    <lineage>
        <taxon>Bacteria</taxon>
        <taxon>Bacillati</taxon>
        <taxon>Actinomycetota</taxon>
        <taxon>Actinomycetes</taxon>
        <taxon>Micrococcales</taxon>
        <taxon>Microbacteriaceae</taxon>
        <taxon>Microbacterium</taxon>
    </lineage>
</organism>
<dbReference type="Proteomes" id="UP000321196">
    <property type="component" value="Unassembled WGS sequence"/>
</dbReference>
<evidence type="ECO:0000256" key="1">
    <source>
        <dbReference type="ARBA" id="ARBA00022741"/>
    </source>
</evidence>
<dbReference type="PANTHER" id="PTHR43038:SF3">
    <property type="entry name" value="ABC TRANSPORTER G FAMILY MEMBER 20 ISOFORM X1"/>
    <property type="match status" value="1"/>
</dbReference>
<dbReference type="Gene3D" id="3.40.50.300">
    <property type="entry name" value="P-loop containing nucleotide triphosphate hydrolases"/>
    <property type="match status" value="1"/>
</dbReference>
<evidence type="ECO:0000259" key="3">
    <source>
        <dbReference type="PROSITE" id="PS50893"/>
    </source>
</evidence>
<dbReference type="PROSITE" id="PS50893">
    <property type="entry name" value="ABC_TRANSPORTER_2"/>
    <property type="match status" value="1"/>
</dbReference>
<dbReference type="GO" id="GO:0016887">
    <property type="term" value="F:ATP hydrolysis activity"/>
    <property type="evidence" value="ECO:0007669"/>
    <property type="project" value="InterPro"/>
</dbReference>
<dbReference type="PANTHER" id="PTHR43038">
    <property type="entry name" value="ATP-BINDING CASSETTE, SUB-FAMILY H, MEMBER 1"/>
    <property type="match status" value="1"/>
</dbReference>
<dbReference type="InterPro" id="IPR003439">
    <property type="entry name" value="ABC_transporter-like_ATP-bd"/>
</dbReference>
<keyword evidence="1" id="KW-0547">Nucleotide-binding</keyword>
<comment type="caution">
    <text evidence="4">The sequence shown here is derived from an EMBL/GenBank/DDBJ whole genome shotgun (WGS) entry which is preliminary data.</text>
</comment>
<dbReference type="Pfam" id="PF00005">
    <property type="entry name" value="ABC_tran"/>
    <property type="match status" value="1"/>
</dbReference>
<dbReference type="EMBL" id="VRSW01000003">
    <property type="protein sequence ID" value="TXK04165.1"/>
    <property type="molecule type" value="Genomic_DNA"/>
</dbReference>